<keyword evidence="1" id="KW-0812">Transmembrane</keyword>
<reference evidence="2" key="1">
    <citation type="submission" date="2018-01" db="EMBL/GenBank/DDBJ databases">
        <title>An insight into the sialome of Amazonian anophelines.</title>
        <authorList>
            <person name="Ribeiro J.M."/>
            <person name="Scarpassa V."/>
            <person name="Calvo E."/>
        </authorList>
    </citation>
    <scope>NUCLEOTIDE SEQUENCE</scope>
</reference>
<dbReference type="AlphaFoldDB" id="A0A2M4DLQ3"/>
<proteinExistence type="predicted"/>
<feature type="transmembrane region" description="Helical" evidence="1">
    <location>
        <begin position="6"/>
        <end position="31"/>
    </location>
</feature>
<keyword evidence="1" id="KW-0472">Membrane</keyword>
<evidence type="ECO:0000256" key="1">
    <source>
        <dbReference type="SAM" id="Phobius"/>
    </source>
</evidence>
<keyword evidence="1" id="KW-1133">Transmembrane helix</keyword>
<sequence>MIFTASIWFSLASFLMSAMIFFSCCSIFIFSRSRSRIALLRARWFFRIISSGDMRLPNSHSIMVCSIYHFLVKLLNTISTINGLNLEESS</sequence>
<name>A0A2M4DLQ3_ANODA</name>
<protein>
    <submittedName>
        <fullName evidence="2">Putative secreted protein</fullName>
    </submittedName>
</protein>
<dbReference type="EMBL" id="GGFL01014315">
    <property type="protein sequence ID" value="MBW78493.1"/>
    <property type="molecule type" value="Transcribed_RNA"/>
</dbReference>
<accession>A0A2M4DLQ3</accession>
<evidence type="ECO:0000313" key="2">
    <source>
        <dbReference type="EMBL" id="MBW78493.1"/>
    </source>
</evidence>
<organism evidence="2">
    <name type="scientific">Anopheles darlingi</name>
    <name type="common">Mosquito</name>
    <dbReference type="NCBI Taxonomy" id="43151"/>
    <lineage>
        <taxon>Eukaryota</taxon>
        <taxon>Metazoa</taxon>
        <taxon>Ecdysozoa</taxon>
        <taxon>Arthropoda</taxon>
        <taxon>Hexapoda</taxon>
        <taxon>Insecta</taxon>
        <taxon>Pterygota</taxon>
        <taxon>Neoptera</taxon>
        <taxon>Endopterygota</taxon>
        <taxon>Diptera</taxon>
        <taxon>Nematocera</taxon>
        <taxon>Culicoidea</taxon>
        <taxon>Culicidae</taxon>
        <taxon>Anophelinae</taxon>
        <taxon>Anopheles</taxon>
    </lineage>
</organism>